<evidence type="ECO:0000313" key="2">
    <source>
        <dbReference type="Proteomes" id="UP001168821"/>
    </source>
</evidence>
<accession>A0AA38I3W0</accession>
<dbReference type="EMBL" id="JALNTZ010000006">
    <property type="protein sequence ID" value="KAJ3647277.1"/>
    <property type="molecule type" value="Genomic_DNA"/>
</dbReference>
<evidence type="ECO:0000313" key="1">
    <source>
        <dbReference type="EMBL" id="KAJ3647277.1"/>
    </source>
</evidence>
<proteinExistence type="predicted"/>
<dbReference type="AlphaFoldDB" id="A0AA38I3W0"/>
<sequence length="111" mass="12223">MDGDRNRGCWFWSGLPRLPSRRAPASIDSNNERRSCSGSCSCPQLRKTLIISMVSPPGARYKSTTLYYRRLDEHGSGTEGSGWKAGFRGGVGHSGGEVCFSEIVFIESIIY</sequence>
<gene>
    <name evidence="1" type="ORF">Zmor_019163</name>
</gene>
<keyword evidence="2" id="KW-1185">Reference proteome</keyword>
<organism evidence="1 2">
    <name type="scientific">Zophobas morio</name>
    <dbReference type="NCBI Taxonomy" id="2755281"/>
    <lineage>
        <taxon>Eukaryota</taxon>
        <taxon>Metazoa</taxon>
        <taxon>Ecdysozoa</taxon>
        <taxon>Arthropoda</taxon>
        <taxon>Hexapoda</taxon>
        <taxon>Insecta</taxon>
        <taxon>Pterygota</taxon>
        <taxon>Neoptera</taxon>
        <taxon>Endopterygota</taxon>
        <taxon>Coleoptera</taxon>
        <taxon>Polyphaga</taxon>
        <taxon>Cucujiformia</taxon>
        <taxon>Tenebrionidae</taxon>
        <taxon>Zophobas</taxon>
    </lineage>
</organism>
<name>A0AA38I3W0_9CUCU</name>
<dbReference type="Proteomes" id="UP001168821">
    <property type="component" value="Unassembled WGS sequence"/>
</dbReference>
<comment type="caution">
    <text evidence="1">The sequence shown here is derived from an EMBL/GenBank/DDBJ whole genome shotgun (WGS) entry which is preliminary data.</text>
</comment>
<reference evidence="1" key="1">
    <citation type="journal article" date="2023" name="G3 (Bethesda)">
        <title>Whole genome assemblies of Zophobas morio and Tenebrio molitor.</title>
        <authorList>
            <person name="Kaur S."/>
            <person name="Stinson S.A."/>
            <person name="diCenzo G.C."/>
        </authorList>
    </citation>
    <scope>NUCLEOTIDE SEQUENCE</scope>
    <source>
        <strain evidence="1">QUZm001</strain>
    </source>
</reference>
<protein>
    <submittedName>
        <fullName evidence="1">Uncharacterized protein</fullName>
    </submittedName>
</protein>